<evidence type="ECO:0000256" key="6">
    <source>
        <dbReference type="ARBA" id="ARBA00023136"/>
    </source>
</evidence>
<dbReference type="RefSeq" id="WP_108918033.1">
    <property type="nucleotide sequence ID" value="NZ_BGJY01000014.1"/>
</dbReference>
<evidence type="ECO:0000313" key="9">
    <source>
        <dbReference type="EMBL" id="PWB93124.1"/>
    </source>
</evidence>
<organism evidence="9 11">
    <name type="scientific">Methylosinus sporium</name>
    <dbReference type="NCBI Taxonomy" id="428"/>
    <lineage>
        <taxon>Bacteria</taxon>
        <taxon>Pseudomonadati</taxon>
        <taxon>Pseudomonadota</taxon>
        <taxon>Alphaproteobacteria</taxon>
        <taxon>Hyphomicrobiales</taxon>
        <taxon>Methylocystaceae</taxon>
        <taxon>Methylosinus</taxon>
    </lineage>
</organism>
<dbReference type="PANTHER" id="PTHR30558:SF7">
    <property type="entry name" value="TOL-PAL SYSTEM PROTEIN TOLR"/>
    <property type="match status" value="1"/>
</dbReference>
<feature type="transmembrane region" description="Helical" evidence="8">
    <location>
        <begin position="36"/>
        <end position="57"/>
    </location>
</feature>
<comment type="caution">
    <text evidence="9">The sequence shown here is derived from an EMBL/GenBank/DDBJ whole genome shotgun (WGS) entry which is preliminary data.</text>
</comment>
<accession>A0A2U1SND8</accession>
<keyword evidence="3" id="KW-1003">Cell membrane</keyword>
<evidence type="ECO:0000256" key="3">
    <source>
        <dbReference type="ARBA" id="ARBA00022475"/>
    </source>
</evidence>
<protein>
    <submittedName>
        <fullName evidence="10">Biopolymer transporter ExbD</fullName>
    </submittedName>
    <submittedName>
        <fullName evidence="9">Protein TolR</fullName>
    </submittedName>
</protein>
<evidence type="ECO:0000256" key="8">
    <source>
        <dbReference type="SAM" id="Phobius"/>
    </source>
</evidence>
<dbReference type="GO" id="GO:0005886">
    <property type="term" value="C:plasma membrane"/>
    <property type="evidence" value="ECO:0007669"/>
    <property type="project" value="UniProtKB-SubCell"/>
</dbReference>
<keyword evidence="4 7" id="KW-0812">Transmembrane</keyword>
<dbReference type="Proteomes" id="UP000245137">
    <property type="component" value="Unassembled WGS sequence"/>
</dbReference>
<keyword evidence="7" id="KW-0653">Protein transport</keyword>
<comment type="similarity">
    <text evidence="2 7">Belongs to the ExbD/TolR family.</text>
</comment>
<evidence type="ECO:0000313" key="12">
    <source>
        <dbReference type="Proteomes" id="UP000316781"/>
    </source>
</evidence>
<dbReference type="InterPro" id="IPR003400">
    <property type="entry name" value="ExbD"/>
</dbReference>
<evidence type="ECO:0000313" key="10">
    <source>
        <dbReference type="EMBL" id="TRL36518.1"/>
    </source>
</evidence>
<evidence type="ECO:0000313" key="11">
    <source>
        <dbReference type="Proteomes" id="UP000245137"/>
    </source>
</evidence>
<dbReference type="EMBL" id="PUIV01000028">
    <property type="protein sequence ID" value="PWB93124.1"/>
    <property type="molecule type" value="Genomic_DNA"/>
</dbReference>
<reference evidence="9" key="2">
    <citation type="submission" date="2018-02" db="EMBL/GenBank/DDBJ databases">
        <authorList>
            <person name="Cohen D.B."/>
            <person name="Kent A.D."/>
        </authorList>
    </citation>
    <scope>NUCLEOTIDE SEQUENCE</scope>
    <source>
        <strain evidence="9">DSM 17706</strain>
    </source>
</reference>
<dbReference type="Gene3D" id="3.30.420.270">
    <property type="match status" value="1"/>
</dbReference>
<evidence type="ECO:0000256" key="4">
    <source>
        <dbReference type="ARBA" id="ARBA00022692"/>
    </source>
</evidence>
<dbReference type="PANTHER" id="PTHR30558">
    <property type="entry name" value="EXBD MEMBRANE COMPONENT OF PMF-DRIVEN MACROMOLECULE IMPORT SYSTEM"/>
    <property type="match status" value="1"/>
</dbReference>
<dbReference type="AlphaFoldDB" id="A0A2U1SND8"/>
<evidence type="ECO:0000256" key="7">
    <source>
        <dbReference type="RuleBase" id="RU003879"/>
    </source>
</evidence>
<dbReference type="Pfam" id="PF02472">
    <property type="entry name" value="ExbD"/>
    <property type="match status" value="1"/>
</dbReference>
<gene>
    <name evidence="9" type="ORF">C5689_14825</name>
    <name evidence="10" type="ORF">FM996_04450</name>
</gene>
<keyword evidence="5 8" id="KW-1133">Transmembrane helix</keyword>
<dbReference type="GO" id="GO:0022857">
    <property type="term" value="F:transmembrane transporter activity"/>
    <property type="evidence" value="ECO:0007669"/>
    <property type="project" value="InterPro"/>
</dbReference>
<evidence type="ECO:0000256" key="1">
    <source>
        <dbReference type="ARBA" id="ARBA00004162"/>
    </source>
</evidence>
<reference evidence="9 11" key="1">
    <citation type="journal article" date="2018" name="Appl. Microbiol. Biotechnol.">
        <title>Co-cultivation of the strictly anaerobic methanogen Methanosarcina barkeri with aerobic methanotrophs in an oxygen-limited membrane bioreactor.</title>
        <authorList>
            <person name="In 't Zandt M.H."/>
            <person name="van den Bosch T.J.M."/>
            <person name="Rijkers R."/>
            <person name="van Kessel M.A.H.J."/>
            <person name="Jetten M.S.M."/>
            <person name="Welte C.U."/>
        </authorList>
    </citation>
    <scope>NUCLEOTIDE SEQUENCE [LARGE SCALE GENOMIC DNA]</scope>
    <source>
        <strain evidence="9 11">DSM 17706</strain>
    </source>
</reference>
<sequence>MGASVAAGRKGSGRRRRGTPRYGAMAEINMTPFIDVMLVLLIIFMVAAPLLATGVAVDLPQTKAGPLNIDQKPLAIAVDDKGQIFLMDQPIEIGQLLDRLKETAKAGFDERIYMRASKTVNYGRVAEIMSMVTSAGYKKVALVTEVEKK</sequence>
<reference evidence="10 12" key="3">
    <citation type="submission" date="2019-07" db="EMBL/GenBank/DDBJ databases">
        <title>Ln-dependent methylotrophs.</title>
        <authorList>
            <person name="Tani A."/>
        </authorList>
    </citation>
    <scope>NUCLEOTIDE SEQUENCE [LARGE SCALE GENOMIC DNA]</scope>
    <source>
        <strain evidence="10 12">SM89A</strain>
    </source>
</reference>
<dbReference type="EMBL" id="VJMF01000019">
    <property type="protein sequence ID" value="TRL36518.1"/>
    <property type="molecule type" value="Genomic_DNA"/>
</dbReference>
<name>A0A2U1SND8_METSR</name>
<dbReference type="OrthoDB" id="9798629at2"/>
<evidence type="ECO:0000256" key="5">
    <source>
        <dbReference type="ARBA" id="ARBA00022989"/>
    </source>
</evidence>
<proteinExistence type="inferred from homology"/>
<keyword evidence="6 8" id="KW-0472">Membrane</keyword>
<evidence type="ECO:0000256" key="2">
    <source>
        <dbReference type="ARBA" id="ARBA00005811"/>
    </source>
</evidence>
<keyword evidence="7" id="KW-0813">Transport</keyword>
<dbReference type="Proteomes" id="UP000316781">
    <property type="component" value="Unassembled WGS sequence"/>
</dbReference>
<comment type="subcellular location">
    <subcellularLocation>
        <location evidence="1">Cell membrane</location>
        <topology evidence="1">Single-pass membrane protein</topology>
    </subcellularLocation>
    <subcellularLocation>
        <location evidence="7">Cell membrane</location>
        <topology evidence="7">Single-pass type II membrane protein</topology>
    </subcellularLocation>
</comment>
<dbReference type="GO" id="GO:0015031">
    <property type="term" value="P:protein transport"/>
    <property type="evidence" value="ECO:0007669"/>
    <property type="project" value="UniProtKB-KW"/>
</dbReference>
<keyword evidence="11" id="KW-1185">Reference proteome</keyword>